<keyword evidence="2" id="KW-0732">Signal</keyword>
<dbReference type="AlphaFoldDB" id="H1DF83"/>
<dbReference type="Pfam" id="PF14559">
    <property type="entry name" value="TPR_19"/>
    <property type="match status" value="1"/>
</dbReference>
<protein>
    <recommendedName>
        <fullName evidence="5">Tetratricopeptide repeat protein</fullName>
    </recommendedName>
</protein>
<dbReference type="PROSITE" id="PS50005">
    <property type="entry name" value="TPR"/>
    <property type="match status" value="3"/>
</dbReference>
<dbReference type="InterPro" id="IPR011990">
    <property type="entry name" value="TPR-like_helical_dom_sf"/>
</dbReference>
<feature type="repeat" description="TPR" evidence="1">
    <location>
        <begin position="260"/>
        <end position="293"/>
    </location>
</feature>
<dbReference type="InterPro" id="IPR019734">
    <property type="entry name" value="TPR_rpt"/>
</dbReference>
<dbReference type="Gene3D" id="1.25.40.10">
    <property type="entry name" value="Tetratricopeptide repeat domain"/>
    <property type="match status" value="2"/>
</dbReference>
<dbReference type="PANTHER" id="PTHR12558">
    <property type="entry name" value="CELL DIVISION CYCLE 16,23,27"/>
    <property type="match status" value="1"/>
</dbReference>
<dbReference type="STRING" id="742817.HMPREF9449_00919"/>
<feature type="chain" id="PRO_5003548635" description="Tetratricopeptide repeat protein" evidence="2">
    <location>
        <begin position="20"/>
        <end position="388"/>
    </location>
</feature>
<comment type="caution">
    <text evidence="3">The sequence shown here is derived from an EMBL/GenBank/DDBJ whole genome shotgun (WGS) entry which is preliminary data.</text>
</comment>
<gene>
    <name evidence="3" type="ORF">HMPREF9449_00919</name>
</gene>
<sequence>MRKLTFIMILLFCATATYAQKGKVAQASSYLSSGKLDEAKKLIDEAITHENCVNDPKSYFIKGQIYQAIYESPLPDYKKLDPNALDVAWEAYQKVQQLDEKGKFPKKLKVQFENLAIDYANKGVEFYSSENYAGALNAFKRVLEIEKSPIINNPGIDTAIIFNAGLAAQKANLLSEAEGYYKEALKYNYEPAKTNVMLASVLKEQGKKEEALQYLQKGYELAPNDPFTLVELINYYLLGGEPEKAEVYLDAAIKQDPNNPSYYRAKGTLYEKLNQPEKAQAMYEKALSIDPNDFNSLFYLGNMKLNEANELNKVVFNIEDADEYNREVPKVYAAYAKAIPFFEKALEIQPGERNTMTILKELYFRLRATDPVYQEKYDKMQEALQKAE</sequence>
<organism evidence="3 4">
    <name type="scientific">Odoribacter laneus YIT 12061</name>
    <dbReference type="NCBI Taxonomy" id="742817"/>
    <lineage>
        <taxon>Bacteria</taxon>
        <taxon>Pseudomonadati</taxon>
        <taxon>Bacteroidota</taxon>
        <taxon>Bacteroidia</taxon>
        <taxon>Bacteroidales</taxon>
        <taxon>Odoribacteraceae</taxon>
        <taxon>Odoribacter</taxon>
    </lineage>
</organism>
<accession>H1DF83</accession>
<evidence type="ECO:0000256" key="1">
    <source>
        <dbReference type="PROSITE-ProRule" id="PRU00339"/>
    </source>
</evidence>
<dbReference type="SMART" id="SM00028">
    <property type="entry name" value="TPR"/>
    <property type="match status" value="5"/>
</dbReference>
<dbReference type="EMBL" id="ADMC01000014">
    <property type="protein sequence ID" value="EHP49401.1"/>
    <property type="molecule type" value="Genomic_DNA"/>
</dbReference>
<dbReference type="PATRIC" id="fig|742817.3.peg.977"/>
<dbReference type="eggNOG" id="COG4783">
    <property type="taxonomic scope" value="Bacteria"/>
</dbReference>
<name>H1DF83_9BACT</name>
<evidence type="ECO:0008006" key="5">
    <source>
        <dbReference type="Google" id="ProtNLM"/>
    </source>
</evidence>
<dbReference type="RefSeq" id="WP_009136067.1">
    <property type="nucleotide sequence ID" value="NZ_JH594596.1"/>
</dbReference>
<dbReference type="GeneID" id="98068516"/>
<dbReference type="HOGENOM" id="CLU_043019_2_0_10"/>
<evidence type="ECO:0000313" key="3">
    <source>
        <dbReference type="EMBL" id="EHP49401.1"/>
    </source>
</evidence>
<feature type="repeat" description="TPR" evidence="1">
    <location>
        <begin position="116"/>
        <end position="149"/>
    </location>
</feature>
<dbReference type="Proteomes" id="UP000004892">
    <property type="component" value="Unassembled WGS sequence"/>
</dbReference>
<dbReference type="PANTHER" id="PTHR12558:SF13">
    <property type="entry name" value="CELL DIVISION CYCLE PROTEIN 27 HOMOLOG"/>
    <property type="match status" value="1"/>
</dbReference>
<keyword evidence="4" id="KW-1185">Reference proteome</keyword>
<dbReference type="SUPFAM" id="SSF48452">
    <property type="entry name" value="TPR-like"/>
    <property type="match status" value="2"/>
</dbReference>
<reference evidence="3 4" key="1">
    <citation type="submission" date="2012-01" db="EMBL/GenBank/DDBJ databases">
        <title>The Genome Sequence of Odoribacter laneus YIT 12061.</title>
        <authorList>
            <consortium name="The Broad Institute Genome Sequencing Platform"/>
            <person name="Earl A."/>
            <person name="Ward D."/>
            <person name="Feldgarden M."/>
            <person name="Gevers D."/>
            <person name="Morotomi M."/>
            <person name="Young S.K."/>
            <person name="Zeng Q."/>
            <person name="Gargeya S."/>
            <person name="Fitzgerald M."/>
            <person name="Haas B."/>
            <person name="Abouelleil A."/>
            <person name="Alvarado L."/>
            <person name="Arachchi H.M."/>
            <person name="Berlin A."/>
            <person name="Chapman S.B."/>
            <person name="Gearin G."/>
            <person name="Goldberg J."/>
            <person name="Griggs A."/>
            <person name="Gujja S."/>
            <person name="Hansen M."/>
            <person name="Heiman D."/>
            <person name="Howarth C."/>
            <person name="Larimer J."/>
            <person name="Lui A."/>
            <person name="MacDonald P.J.P."/>
            <person name="McCowen C."/>
            <person name="Montmayeur A."/>
            <person name="Murphy C."/>
            <person name="Neiman D."/>
            <person name="Pearson M."/>
            <person name="Priest M."/>
            <person name="Roberts A."/>
            <person name="Saif S."/>
            <person name="Shea T."/>
            <person name="Sisk P."/>
            <person name="Stolte C."/>
            <person name="Sykes S."/>
            <person name="Wortman J."/>
            <person name="Nusbaum C."/>
            <person name="Birren B."/>
        </authorList>
    </citation>
    <scope>NUCLEOTIDE SEQUENCE [LARGE SCALE GENOMIC DNA]</scope>
    <source>
        <strain evidence="3 4">YIT 12061</strain>
    </source>
</reference>
<proteinExistence type="predicted"/>
<evidence type="ECO:0000256" key="2">
    <source>
        <dbReference type="SAM" id="SignalP"/>
    </source>
</evidence>
<feature type="repeat" description="TPR" evidence="1">
    <location>
        <begin position="192"/>
        <end position="225"/>
    </location>
</feature>
<feature type="signal peptide" evidence="2">
    <location>
        <begin position="1"/>
        <end position="19"/>
    </location>
</feature>
<keyword evidence="1" id="KW-0802">TPR repeat</keyword>
<evidence type="ECO:0000313" key="4">
    <source>
        <dbReference type="Proteomes" id="UP000004892"/>
    </source>
</evidence>